<name>A0A238VED8_9FLAO</name>
<accession>A0A238VED8</accession>
<organism evidence="1 2">
    <name type="scientific">Lutibacter agarilyticus</name>
    <dbReference type="NCBI Taxonomy" id="1109740"/>
    <lineage>
        <taxon>Bacteria</taxon>
        <taxon>Pseudomonadati</taxon>
        <taxon>Bacteroidota</taxon>
        <taxon>Flavobacteriia</taxon>
        <taxon>Flavobacteriales</taxon>
        <taxon>Flavobacteriaceae</taxon>
        <taxon>Lutibacter</taxon>
    </lineage>
</organism>
<reference evidence="1 2" key="1">
    <citation type="submission" date="2017-06" db="EMBL/GenBank/DDBJ databases">
        <authorList>
            <person name="Kim H.J."/>
            <person name="Triplett B.A."/>
        </authorList>
    </citation>
    <scope>NUCLEOTIDE SEQUENCE [LARGE SCALE GENOMIC DNA]</scope>
    <source>
        <strain evidence="1 2">DSM 29150</strain>
    </source>
</reference>
<sequence length="77" mass="9030">MKEIKNLVFELQKTQLPNYEECHNFLGFDTIEILAFNYDGQGNALVLENGEISYMNQDELRFLFYAGWYKLIKDGAN</sequence>
<dbReference type="AlphaFoldDB" id="A0A238VED8"/>
<protein>
    <submittedName>
        <fullName evidence="1">Uncharacterized protein</fullName>
    </submittedName>
</protein>
<keyword evidence="2" id="KW-1185">Reference proteome</keyword>
<evidence type="ECO:0000313" key="2">
    <source>
        <dbReference type="Proteomes" id="UP000198384"/>
    </source>
</evidence>
<dbReference type="EMBL" id="FZNT01000001">
    <property type="protein sequence ID" value="SNR32616.1"/>
    <property type="molecule type" value="Genomic_DNA"/>
</dbReference>
<proteinExistence type="predicted"/>
<gene>
    <name evidence="1" type="ORF">SAMN06265371_101292</name>
</gene>
<dbReference type="Proteomes" id="UP000198384">
    <property type="component" value="Unassembled WGS sequence"/>
</dbReference>
<dbReference type="RefSeq" id="WP_141119667.1">
    <property type="nucleotide sequence ID" value="NZ_FZNT01000001.1"/>
</dbReference>
<evidence type="ECO:0000313" key="1">
    <source>
        <dbReference type="EMBL" id="SNR32616.1"/>
    </source>
</evidence>